<dbReference type="InterPro" id="IPR015500">
    <property type="entry name" value="Peptidase_S8_subtilisin-rel"/>
</dbReference>
<evidence type="ECO:0000256" key="5">
    <source>
        <dbReference type="ARBA" id="ARBA00022729"/>
    </source>
</evidence>
<protein>
    <submittedName>
        <fullName evidence="15">S8 family serine peptidase</fullName>
    </submittedName>
</protein>
<keyword evidence="13" id="KW-1133">Transmembrane helix</keyword>
<dbReference type="Proteomes" id="UP000515743">
    <property type="component" value="Chromosome"/>
</dbReference>
<dbReference type="GO" id="GO:0004252">
    <property type="term" value="F:serine-type endopeptidase activity"/>
    <property type="evidence" value="ECO:0007669"/>
    <property type="project" value="UniProtKB-UniRule"/>
</dbReference>
<keyword evidence="5" id="KW-0732">Signal</keyword>
<dbReference type="AlphaFoldDB" id="A0A7G7CMS1"/>
<dbReference type="PANTHER" id="PTHR43806:SF11">
    <property type="entry name" value="CEREVISIN-RELATED"/>
    <property type="match status" value="1"/>
</dbReference>
<dbReference type="KEGG" id="cik:H0194_07315"/>
<keyword evidence="16" id="KW-1185">Reference proteome</keyword>
<dbReference type="InterPro" id="IPR000209">
    <property type="entry name" value="Peptidase_S8/S53_dom"/>
</dbReference>
<feature type="transmembrane region" description="Helical" evidence="13">
    <location>
        <begin position="782"/>
        <end position="800"/>
    </location>
</feature>
<dbReference type="PROSITE" id="PS00136">
    <property type="entry name" value="SUBTILASE_ASP"/>
    <property type="match status" value="1"/>
</dbReference>
<evidence type="ECO:0000256" key="1">
    <source>
        <dbReference type="ARBA" id="ARBA00004613"/>
    </source>
</evidence>
<evidence type="ECO:0000256" key="10">
    <source>
        <dbReference type="PROSITE-ProRule" id="PRU01240"/>
    </source>
</evidence>
<evidence type="ECO:0000259" key="14">
    <source>
        <dbReference type="Pfam" id="PF00082"/>
    </source>
</evidence>
<keyword evidence="7 10" id="KW-0720">Serine protease</keyword>
<dbReference type="InterPro" id="IPR023828">
    <property type="entry name" value="Peptidase_S8_Ser-AS"/>
</dbReference>
<evidence type="ECO:0000256" key="4">
    <source>
        <dbReference type="ARBA" id="ARBA00022670"/>
    </source>
</evidence>
<organism evidence="15 16">
    <name type="scientific">Corynebacterium incognita</name>
    <dbReference type="NCBI Taxonomy" id="2754725"/>
    <lineage>
        <taxon>Bacteria</taxon>
        <taxon>Bacillati</taxon>
        <taxon>Actinomycetota</taxon>
        <taxon>Actinomycetes</taxon>
        <taxon>Mycobacteriales</taxon>
        <taxon>Corynebacteriaceae</taxon>
        <taxon>Corynebacterium</taxon>
    </lineage>
</organism>
<evidence type="ECO:0000256" key="7">
    <source>
        <dbReference type="ARBA" id="ARBA00022825"/>
    </source>
</evidence>
<dbReference type="InterPro" id="IPR034176">
    <property type="entry name" value="Peptidases_S8_13"/>
</dbReference>
<dbReference type="InterPro" id="IPR050131">
    <property type="entry name" value="Peptidase_S8_subtilisin-like"/>
</dbReference>
<dbReference type="RefSeq" id="WP_185175276.1">
    <property type="nucleotide sequence ID" value="NZ_CP059404.1"/>
</dbReference>
<proteinExistence type="inferred from homology"/>
<dbReference type="InterPro" id="IPR022398">
    <property type="entry name" value="Peptidase_S8_His-AS"/>
</dbReference>
<evidence type="ECO:0000256" key="3">
    <source>
        <dbReference type="ARBA" id="ARBA00022525"/>
    </source>
</evidence>
<comment type="similarity">
    <text evidence="2 10 11">Belongs to the peptidase S8 family.</text>
</comment>
<dbReference type="CDD" id="cd07496">
    <property type="entry name" value="Peptidases_S8_13"/>
    <property type="match status" value="1"/>
</dbReference>
<evidence type="ECO:0000256" key="9">
    <source>
        <dbReference type="PIRSR" id="PIRSR615500-1"/>
    </source>
</evidence>
<name>A0A7G7CMS1_9CORY</name>
<keyword evidence="13" id="KW-0472">Membrane</keyword>
<dbReference type="GO" id="GO:0006508">
    <property type="term" value="P:proteolysis"/>
    <property type="evidence" value="ECO:0007669"/>
    <property type="project" value="UniProtKB-KW"/>
</dbReference>
<dbReference type="EMBL" id="CP059404">
    <property type="protein sequence ID" value="QNE88887.1"/>
    <property type="molecule type" value="Genomic_DNA"/>
</dbReference>
<dbReference type="GO" id="GO:0005576">
    <property type="term" value="C:extracellular region"/>
    <property type="evidence" value="ECO:0007669"/>
    <property type="project" value="UniProtKB-SubCell"/>
</dbReference>
<dbReference type="SUPFAM" id="SSF52743">
    <property type="entry name" value="Subtilisin-like"/>
    <property type="match status" value="1"/>
</dbReference>
<keyword evidence="8" id="KW-0865">Zymogen</keyword>
<keyword evidence="6 10" id="KW-0378">Hydrolase</keyword>
<evidence type="ECO:0000256" key="13">
    <source>
        <dbReference type="SAM" id="Phobius"/>
    </source>
</evidence>
<dbReference type="PROSITE" id="PS00137">
    <property type="entry name" value="SUBTILASE_HIS"/>
    <property type="match status" value="1"/>
</dbReference>
<dbReference type="InterPro" id="IPR023827">
    <property type="entry name" value="Peptidase_S8_Asp-AS"/>
</dbReference>
<feature type="active site" description="Charge relay system" evidence="9 10">
    <location>
        <position position="213"/>
    </location>
</feature>
<dbReference type="PANTHER" id="PTHR43806">
    <property type="entry name" value="PEPTIDASE S8"/>
    <property type="match status" value="1"/>
</dbReference>
<dbReference type="InterPro" id="IPR036852">
    <property type="entry name" value="Peptidase_S8/S53_dom_sf"/>
</dbReference>
<accession>A0A7G7CMS1</accession>
<comment type="subcellular location">
    <subcellularLocation>
        <location evidence="1">Secreted</location>
    </subcellularLocation>
</comment>
<dbReference type="Pfam" id="PF00082">
    <property type="entry name" value="Peptidase_S8"/>
    <property type="match status" value="1"/>
</dbReference>
<feature type="domain" description="Peptidase S8/S53" evidence="14">
    <location>
        <begin position="204"/>
        <end position="497"/>
    </location>
</feature>
<evidence type="ECO:0000256" key="11">
    <source>
        <dbReference type="RuleBase" id="RU003355"/>
    </source>
</evidence>
<keyword evidence="4 10" id="KW-0645">Protease</keyword>
<feature type="active site" description="Charge relay system" evidence="9 10">
    <location>
        <position position="274"/>
    </location>
</feature>
<keyword evidence="13" id="KW-0812">Transmembrane</keyword>
<dbReference type="PRINTS" id="PR00723">
    <property type="entry name" value="SUBTILISIN"/>
</dbReference>
<evidence type="ECO:0000256" key="8">
    <source>
        <dbReference type="ARBA" id="ARBA00023145"/>
    </source>
</evidence>
<keyword evidence="3" id="KW-0964">Secreted</keyword>
<reference evidence="15 16" key="1">
    <citation type="submission" date="2020-07" db="EMBL/GenBank/DDBJ databases">
        <title>Complete genome and description of Corynebacterium incognita strain Marseille-Q3630 sp. nov.</title>
        <authorList>
            <person name="Boxberger M."/>
        </authorList>
    </citation>
    <scope>NUCLEOTIDE SEQUENCE [LARGE SCALE GENOMIC DNA]</scope>
    <source>
        <strain evidence="15 16">Marseille-Q3630</strain>
    </source>
</reference>
<evidence type="ECO:0000313" key="16">
    <source>
        <dbReference type="Proteomes" id="UP000515743"/>
    </source>
</evidence>
<dbReference type="PROSITE" id="PS00138">
    <property type="entry name" value="SUBTILASE_SER"/>
    <property type="match status" value="1"/>
</dbReference>
<gene>
    <name evidence="15" type="ORF">H0194_07315</name>
</gene>
<evidence type="ECO:0000256" key="6">
    <source>
        <dbReference type="ARBA" id="ARBA00022801"/>
    </source>
</evidence>
<dbReference type="FunFam" id="3.40.50.200:FF:000022">
    <property type="entry name" value="Extracellular protease"/>
    <property type="match status" value="1"/>
</dbReference>
<evidence type="ECO:0000256" key="2">
    <source>
        <dbReference type="ARBA" id="ARBA00011073"/>
    </source>
</evidence>
<dbReference type="Gene3D" id="3.40.50.200">
    <property type="entry name" value="Peptidase S8/S53 domain"/>
    <property type="match status" value="1"/>
</dbReference>
<sequence>MMTPRPLLLSVLVDSLNGFKDEWKTLMISKRSKRKLSALLASIIVPLTAVQVPVTAQEGVGSQDPPPTVAASSLPVDEAGVDRFIVGFDGSQPDTGLAAASDSKRTSVFASAAENLKVEANELRQMYDGSSVVKMNRPLGAHEAAAFINEVQSKPGVAYVQIDTWNEAHIDKPVDELYPAMWNMRDISNWGANVEAAWDLGYTGDGVTVAVIDSGITSHPDLTQNVLPNSGYDFVSSATNARDGDGRDGNPNDEGDWFQAGECRKQEGRDSTWHGTHVAGIIGATWNSDGIPGVAKNASIVPIRALSKCGGPTSDIADALAWAAGVPVDGVPANEHPADILNLSLGGGGQICSPTYQNAIDKANAQGARIFVSAGNSNQDTFLFEPASCEGVITIASSNSDGNKSSYSNHGGEVDLSAPGGDQWYIDENLEKAHDPNRGIWSTLNSGKTTQGEPNYAPYDGTSMATPMVAGIAAMMLEANSTLSTDDLRSALQKTAKPFTRDQPVEMGAGIVDAKAAIEEVMLETSPSTSELAPTDEIIVTETPEPVTETAIATATVTNTETAIETTTREIVVTDVAPGEQVTVTETEIAEPSEITETKTVVASRPNETSTVRETMTESAAPVTVIAEPVTETRTSVVVGPDVTETVKVTSTNLTTLPQETVTSKASAQPQEPVTTTVTDAQETVTLAPVTETNSVSPITETVTVTIPASTESQAPSTVSTTVDVTTTAKATETLVVDENRMPIDAVTTTVTMSPVQDDSSSTGSSDDEIEKIVDGSSKATAFAPFAILLGILAIVLPNLHNFMSWPLTKNFRGLFR</sequence>
<evidence type="ECO:0000313" key="15">
    <source>
        <dbReference type="EMBL" id="QNE88887.1"/>
    </source>
</evidence>
<evidence type="ECO:0000256" key="12">
    <source>
        <dbReference type="SAM" id="MobiDB-lite"/>
    </source>
</evidence>
<feature type="active site" description="Charge relay system" evidence="9 10">
    <location>
        <position position="463"/>
    </location>
</feature>
<feature type="region of interest" description="Disordered" evidence="12">
    <location>
        <begin position="237"/>
        <end position="257"/>
    </location>
</feature>
<dbReference type="PROSITE" id="PS51892">
    <property type="entry name" value="SUBTILASE"/>
    <property type="match status" value="1"/>
</dbReference>